<name>A0A7X0C455_9ACTN</name>
<dbReference type="InterPro" id="IPR004176">
    <property type="entry name" value="Clp_R_N"/>
</dbReference>
<dbReference type="Gene3D" id="1.10.1780.10">
    <property type="entry name" value="Clp, N-terminal domain"/>
    <property type="match status" value="1"/>
</dbReference>
<gene>
    <name evidence="4" type="ORF">FHU36_004719</name>
</gene>
<feature type="domain" description="Clp R" evidence="3">
    <location>
        <begin position="38"/>
        <end position="182"/>
    </location>
</feature>
<dbReference type="PROSITE" id="PS51903">
    <property type="entry name" value="CLP_R"/>
    <property type="match status" value="1"/>
</dbReference>
<dbReference type="SUPFAM" id="SSF81923">
    <property type="entry name" value="Double Clp-N motif"/>
    <property type="match status" value="1"/>
</dbReference>
<reference evidence="4 5" key="1">
    <citation type="submission" date="2020-08" db="EMBL/GenBank/DDBJ databases">
        <title>Sequencing the genomes of 1000 actinobacteria strains.</title>
        <authorList>
            <person name="Klenk H.-P."/>
        </authorList>
    </citation>
    <scope>NUCLEOTIDE SEQUENCE [LARGE SCALE GENOMIC DNA]</scope>
    <source>
        <strain evidence="4 5">DSM 45913</strain>
    </source>
</reference>
<evidence type="ECO:0000256" key="1">
    <source>
        <dbReference type="PROSITE-ProRule" id="PRU01251"/>
    </source>
</evidence>
<dbReference type="EMBL" id="JACHJB010000002">
    <property type="protein sequence ID" value="MBB6348174.1"/>
    <property type="molecule type" value="Genomic_DNA"/>
</dbReference>
<keyword evidence="1" id="KW-0677">Repeat</keyword>
<feature type="region of interest" description="Disordered" evidence="2">
    <location>
        <begin position="191"/>
        <end position="215"/>
    </location>
</feature>
<dbReference type="GO" id="GO:0008233">
    <property type="term" value="F:peptidase activity"/>
    <property type="evidence" value="ECO:0007669"/>
    <property type="project" value="UniProtKB-KW"/>
</dbReference>
<dbReference type="RefSeq" id="WP_312891752.1">
    <property type="nucleotide sequence ID" value="NZ_JACHJB010000002.1"/>
</dbReference>
<evidence type="ECO:0000256" key="2">
    <source>
        <dbReference type="SAM" id="MobiDB-lite"/>
    </source>
</evidence>
<comment type="caution">
    <text evidence="4">The sequence shown here is derived from an EMBL/GenBank/DDBJ whole genome shotgun (WGS) entry which is preliminary data.</text>
</comment>
<evidence type="ECO:0000259" key="3">
    <source>
        <dbReference type="PROSITE" id="PS51903"/>
    </source>
</evidence>
<evidence type="ECO:0000313" key="4">
    <source>
        <dbReference type="EMBL" id="MBB6348174.1"/>
    </source>
</evidence>
<feature type="compositionally biased region" description="Gly residues" evidence="2">
    <location>
        <begin position="199"/>
        <end position="209"/>
    </location>
</feature>
<dbReference type="AlphaFoldDB" id="A0A7X0C455"/>
<keyword evidence="4" id="KW-0378">Hydrolase</keyword>
<proteinExistence type="predicted"/>
<organism evidence="4 5">
    <name type="scientific">Nonomuraea muscovyensis</name>
    <dbReference type="NCBI Taxonomy" id="1124761"/>
    <lineage>
        <taxon>Bacteria</taxon>
        <taxon>Bacillati</taxon>
        <taxon>Actinomycetota</taxon>
        <taxon>Actinomycetes</taxon>
        <taxon>Streptosporangiales</taxon>
        <taxon>Streptosporangiaceae</taxon>
        <taxon>Nonomuraea</taxon>
    </lineage>
</organism>
<keyword evidence="5" id="KW-1185">Reference proteome</keyword>
<evidence type="ECO:0000313" key="5">
    <source>
        <dbReference type="Proteomes" id="UP000583800"/>
    </source>
</evidence>
<keyword evidence="4" id="KW-0067">ATP-binding</keyword>
<dbReference type="Proteomes" id="UP000583800">
    <property type="component" value="Unassembled WGS sequence"/>
</dbReference>
<accession>A0A7X0C455</accession>
<keyword evidence="4" id="KW-0547">Nucleotide-binding</keyword>
<protein>
    <submittedName>
        <fullName evidence="4">ATP-dependent Clp protease ATP-binding subunit ClpC</fullName>
    </submittedName>
</protein>
<dbReference type="Pfam" id="PF02861">
    <property type="entry name" value="Clp_N"/>
    <property type="match status" value="1"/>
</dbReference>
<dbReference type="GO" id="GO:0006508">
    <property type="term" value="P:proteolysis"/>
    <property type="evidence" value="ECO:0007669"/>
    <property type="project" value="UniProtKB-KW"/>
</dbReference>
<sequence length="249" mass="25577">MPVSAVCQRALEQAVRRITAIRQTALTDLDLDQATGSLAYMTARTRAVLKLAVERARADGSPAVGTGHLLGGMLAEGTNLALHVLRAIEIEPRAVERLLAGQPAAEGDDPAGDDGLRLSSAAAAALEFAVTEATSLGHNYIGCEHLLLGLATEPDGIAGRVLRPLGAKPRPVRRAVVAALAGYVHLRAQTQNGANAGDGDTGGDTGGTAGAAQPPAAPAALVAALRTELRPLAERIERLERHAGLPAED</sequence>
<dbReference type="GO" id="GO:0005524">
    <property type="term" value="F:ATP binding"/>
    <property type="evidence" value="ECO:0007669"/>
    <property type="project" value="UniProtKB-KW"/>
</dbReference>
<keyword evidence="4" id="KW-0645">Protease</keyword>
<dbReference type="InterPro" id="IPR036628">
    <property type="entry name" value="Clp_N_dom_sf"/>
</dbReference>